<dbReference type="AlphaFoldDB" id="A0A8S1L3Q8"/>
<proteinExistence type="predicted"/>
<feature type="region of interest" description="Disordered" evidence="1">
    <location>
        <begin position="248"/>
        <end position="407"/>
    </location>
</feature>
<feature type="compositionally biased region" description="Low complexity" evidence="1">
    <location>
        <begin position="311"/>
        <end position="334"/>
    </location>
</feature>
<sequence length="597" mass="69797">MKYRRAVTMANNEFRVWKCDQVDKYNVNLLDFYGNKLLKQIGKLSLDLITVFMIRYRKQIKQELQIGYLNQNNWLQYYCLNQNKKKIIYILIMPYSFKLLVHDVQLQITDPILISSPSLSFTIANYPKIIVNGKCPISNIKGTYDQQKPFGHGKSILLHLNQDKMTDILREMPLEILFLNGQAIVAGARINLEHFIPDIDSELKFKRGNFHLLDHFGKPYLLADISISIHDPDKIPEILKEEKERQIQMMKQKQQQDYLQQLEKPTDPEPVPDQIVYNKKKKQDSTPKHQYSHPNTQSEQRSPRNMNDVEQMSQQPKINIQQQYQQTMQSTQPKIQQRPVSATPKSNIKSNSKQPNSFHESKASQKQPIKKPLKPALKVNQKTSKSIPQNPQPQQTIKKNPNSVIIPEPDEIKDIPITEWVNQLYCPPPMFLDKKVYVHKIYNAPEEQVEKYVKPAKFYSVGIQTDFQLPFIKAQQTEYSQDPQDYTPKDRVQTQTIVSDNYQEDFESFVQSQSQFSQSQQQKQSKTPRNQPSTNRRTTSIQEAVEEDVISDIYSQDFEQISQSQTFKRSLSKKDDVSDSYIPDFESISQSQQFRKK</sequence>
<feature type="region of interest" description="Disordered" evidence="1">
    <location>
        <begin position="565"/>
        <end position="597"/>
    </location>
</feature>
<feature type="region of interest" description="Disordered" evidence="1">
    <location>
        <begin position="513"/>
        <end position="543"/>
    </location>
</feature>
<reference evidence="2" key="1">
    <citation type="submission" date="2021-01" db="EMBL/GenBank/DDBJ databases">
        <authorList>
            <consortium name="Genoscope - CEA"/>
            <person name="William W."/>
        </authorList>
    </citation>
    <scope>NUCLEOTIDE SEQUENCE</scope>
</reference>
<accession>A0A8S1L3Q8</accession>
<keyword evidence="3" id="KW-1185">Reference proteome</keyword>
<feature type="compositionally biased region" description="Polar residues" evidence="1">
    <location>
        <begin position="587"/>
        <end position="597"/>
    </location>
</feature>
<evidence type="ECO:0000313" key="3">
    <source>
        <dbReference type="Proteomes" id="UP000688137"/>
    </source>
</evidence>
<feature type="compositionally biased region" description="Polar residues" evidence="1">
    <location>
        <begin position="338"/>
        <end position="358"/>
    </location>
</feature>
<name>A0A8S1L3Q8_PARPR</name>
<dbReference type="EMBL" id="CAJJDM010000031">
    <property type="protein sequence ID" value="CAD8062059.1"/>
    <property type="molecule type" value="Genomic_DNA"/>
</dbReference>
<feature type="compositionally biased region" description="Polar residues" evidence="1">
    <location>
        <begin position="380"/>
        <end position="403"/>
    </location>
</feature>
<feature type="compositionally biased region" description="Low complexity" evidence="1">
    <location>
        <begin position="248"/>
        <end position="263"/>
    </location>
</feature>
<gene>
    <name evidence="2" type="ORF">PPRIM_AZ9-3.1.T0320308</name>
</gene>
<feature type="compositionally biased region" description="Low complexity" evidence="1">
    <location>
        <begin position="513"/>
        <end position="525"/>
    </location>
</feature>
<organism evidence="2 3">
    <name type="scientific">Paramecium primaurelia</name>
    <dbReference type="NCBI Taxonomy" id="5886"/>
    <lineage>
        <taxon>Eukaryota</taxon>
        <taxon>Sar</taxon>
        <taxon>Alveolata</taxon>
        <taxon>Ciliophora</taxon>
        <taxon>Intramacronucleata</taxon>
        <taxon>Oligohymenophorea</taxon>
        <taxon>Peniculida</taxon>
        <taxon>Parameciidae</taxon>
        <taxon>Paramecium</taxon>
    </lineage>
</organism>
<protein>
    <submittedName>
        <fullName evidence="2">Uncharacterized protein</fullName>
    </submittedName>
</protein>
<feature type="compositionally biased region" description="Polar residues" evidence="1">
    <location>
        <begin position="527"/>
        <end position="542"/>
    </location>
</feature>
<comment type="caution">
    <text evidence="2">The sequence shown here is derived from an EMBL/GenBank/DDBJ whole genome shotgun (WGS) entry which is preliminary data.</text>
</comment>
<evidence type="ECO:0000256" key="1">
    <source>
        <dbReference type="SAM" id="MobiDB-lite"/>
    </source>
</evidence>
<evidence type="ECO:0000313" key="2">
    <source>
        <dbReference type="EMBL" id="CAD8062059.1"/>
    </source>
</evidence>
<feature type="compositionally biased region" description="Polar residues" evidence="1">
    <location>
        <begin position="288"/>
        <end position="310"/>
    </location>
</feature>
<dbReference type="Proteomes" id="UP000688137">
    <property type="component" value="Unassembled WGS sequence"/>
</dbReference>
<dbReference type="OMA" id="FTIANYP"/>